<keyword evidence="5 9" id="KW-0067">ATP-binding</keyword>
<dbReference type="InterPro" id="IPR001278">
    <property type="entry name" value="Arg-tRNA-ligase"/>
</dbReference>
<evidence type="ECO:0000259" key="11">
    <source>
        <dbReference type="SMART" id="SM00836"/>
    </source>
</evidence>
<evidence type="ECO:0000256" key="4">
    <source>
        <dbReference type="ARBA" id="ARBA00022741"/>
    </source>
</evidence>
<feature type="short sequence motif" description="'HIGH' region" evidence="9">
    <location>
        <begin position="125"/>
        <end position="135"/>
    </location>
</feature>
<dbReference type="GO" id="GO:0004814">
    <property type="term" value="F:arginine-tRNA ligase activity"/>
    <property type="evidence" value="ECO:0007669"/>
    <property type="project" value="UniProtKB-UniRule"/>
</dbReference>
<dbReference type="Pfam" id="PF05746">
    <property type="entry name" value="DALR_1"/>
    <property type="match status" value="1"/>
</dbReference>
<dbReference type="GO" id="GO:0006420">
    <property type="term" value="P:arginyl-tRNA aminoacylation"/>
    <property type="evidence" value="ECO:0007669"/>
    <property type="project" value="UniProtKB-UniRule"/>
</dbReference>
<evidence type="ECO:0000256" key="2">
    <source>
        <dbReference type="ARBA" id="ARBA00022490"/>
    </source>
</evidence>
<keyword evidence="2 9" id="KW-0963">Cytoplasm</keyword>
<dbReference type="InterPro" id="IPR001412">
    <property type="entry name" value="aa-tRNA-synth_I_CS"/>
</dbReference>
<evidence type="ECO:0000256" key="6">
    <source>
        <dbReference type="ARBA" id="ARBA00022917"/>
    </source>
</evidence>
<dbReference type="Proteomes" id="UP000433928">
    <property type="component" value="Unassembled WGS sequence"/>
</dbReference>
<dbReference type="SMART" id="SM00836">
    <property type="entry name" value="DALR_1"/>
    <property type="match status" value="1"/>
</dbReference>
<evidence type="ECO:0000256" key="9">
    <source>
        <dbReference type="HAMAP-Rule" id="MF_00123"/>
    </source>
</evidence>
<evidence type="ECO:0000256" key="10">
    <source>
        <dbReference type="RuleBase" id="RU363038"/>
    </source>
</evidence>
<dbReference type="InterPro" id="IPR036695">
    <property type="entry name" value="Arg-tRNA-synth_N_sf"/>
</dbReference>
<comment type="similarity">
    <text evidence="1 9 10">Belongs to the class-I aminoacyl-tRNA synthetase family.</text>
</comment>
<accession>A0A6A2GJ66</accession>
<dbReference type="GeneID" id="99750054"/>
<evidence type="ECO:0000256" key="8">
    <source>
        <dbReference type="ARBA" id="ARBA00049339"/>
    </source>
</evidence>
<dbReference type="InterPro" id="IPR014729">
    <property type="entry name" value="Rossmann-like_a/b/a_fold"/>
</dbReference>
<dbReference type="SUPFAM" id="SSF47323">
    <property type="entry name" value="Anticodon-binding domain of a subclass of class I aminoacyl-tRNA synthetases"/>
    <property type="match status" value="1"/>
</dbReference>
<keyword evidence="6 9" id="KW-0648">Protein biosynthesis</keyword>
<dbReference type="AlphaFoldDB" id="A0A6A2GJ66"/>
<evidence type="ECO:0000313" key="14">
    <source>
        <dbReference type="Proteomes" id="UP000433928"/>
    </source>
</evidence>
<keyword evidence="7 9" id="KW-0030">Aminoacyl-tRNA synthetase</keyword>
<evidence type="ECO:0000313" key="13">
    <source>
        <dbReference type="EMBL" id="KAB4169254.1"/>
    </source>
</evidence>
<dbReference type="Gene3D" id="1.10.730.10">
    <property type="entry name" value="Isoleucyl-tRNA Synthetase, Domain 1"/>
    <property type="match status" value="1"/>
</dbReference>
<dbReference type="Gene3D" id="3.40.50.620">
    <property type="entry name" value="HUPs"/>
    <property type="match status" value="1"/>
</dbReference>
<comment type="catalytic activity">
    <reaction evidence="8 9">
        <text>tRNA(Arg) + L-arginine + ATP = L-arginyl-tRNA(Arg) + AMP + diphosphate</text>
        <dbReference type="Rhea" id="RHEA:20301"/>
        <dbReference type="Rhea" id="RHEA-COMP:9658"/>
        <dbReference type="Rhea" id="RHEA-COMP:9673"/>
        <dbReference type="ChEBI" id="CHEBI:30616"/>
        <dbReference type="ChEBI" id="CHEBI:32682"/>
        <dbReference type="ChEBI" id="CHEBI:33019"/>
        <dbReference type="ChEBI" id="CHEBI:78442"/>
        <dbReference type="ChEBI" id="CHEBI:78513"/>
        <dbReference type="ChEBI" id="CHEBI:456215"/>
        <dbReference type="EC" id="6.1.1.19"/>
    </reaction>
</comment>
<comment type="caution">
    <text evidence="13">The sequence shown here is derived from an EMBL/GenBank/DDBJ whole genome shotgun (WGS) entry which is preliminary data.</text>
</comment>
<feature type="domain" description="Arginyl tRNA synthetase N-terminal" evidence="12">
    <location>
        <begin position="1"/>
        <end position="88"/>
    </location>
</feature>
<dbReference type="SUPFAM" id="SSF55190">
    <property type="entry name" value="Arginyl-tRNA synthetase (ArgRS), N-terminal 'additional' domain"/>
    <property type="match status" value="1"/>
</dbReference>
<dbReference type="GO" id="GO:0005737">
    <property type="term" value="C:cytoplasm"/>
    <property type="evidence" value="ECO:0007669"/>
    <property type="project" value="UniProtKB-SubCell"/>
</dbReference>
<dbReference type="Pfam" id="PF00750">
    <property type="entry name" value="tRNA-synt_1d"/>
    <property type="match status" value="1"/>
</dbReference>
<dbReference type="InterPro" id="IPR035684">
    <property type="entry name" value="ArgRS_core"/>
</dbReference>
<organism evidence="13 14">
    <name type="scientific">Bacteroides uniformis</name>
    <dbReference type="NCBI Taxonomy" id="820"/>
    <lineage>
        <taxon>Bacteria</taxon>
        <taxon>Pseudomonadati</taxon>
        <taxon>Bacteroidota</taxon>
        <taxon>Bacteroidia</taxon>
        <taxon>Bacteroidales</taxon>
        <taxon>Bacteroidaceae</taxon>
        <taxon>Bacteroides</taxon>
    </lineage>
</organism>
<feature type="domain" description="DALR anticodon binding" evidence="11">
    <location>
        <begin position="486"/>
        <end position="605"/>
    </location>
</feature>
<dbReference type="NCBIfam" id="TIGR00456">
    <property type="entry name" value="argS"/>
    <property type="match status" value="1"/>
</dbReference>
<dbReference type="InterPro" id="IPR008909">
    <property type="entry name" value="DALR_anticod-bd"/>
</dbReference>
<dbReference type="FunFam" id="3.40.50.620:FF:000125">
    <property type="entry name" value="Arginine--tRNA ligase"/>
    <property type="match status" value="1"/>
</dbReference>
<keyword evidence="3 9" id="KW-0436">Ligase</keyword>
<gene>
    <name evidence="9" type="primary">argS</name>
    <name evidence="13" type="ORF">GAQ59_12185</name>
</gene>
<evidence type="ECO:0000259" key="12">
    <source>
        <dbReference type="SMART" id="SM01016"/>
    </source>
</evidence>
<keyword evidence="4 9" id="KW-0547">Nucleotide-binding</keyword>
<dbReference type="PRINTS" id="PR01038">
    <property type="entry name" value="TRNASYNTHARG"/>
</dbReference>
<dbReference type="SUPFAM" id="SSF52374">
    <property type="entry name" value="Nucleotidylyl transferase"/>
    <property type="match status" value="1"/>
</dbReference>
<dbReference type="PROSITE" id="PS00178">
    <property type="entry name" value="AA_TRNA_LIGASE_I"/>
    <property type="match status" value="1"/>
</dbReference>
<comment type="subunit">
    <text evidence="9">Monomer.</text>
</comment>
<proteinExistence type="inferred from homology"/>
<dbReference type="PANTHER" id="PTHR11956">
    <property type="entry name" value="ARGINYL-TRNA SYNTHETASE"/>
    <property type="match status" value="1"/>
</dbReference>
<evidence type="ECO:0000256" key="3">
    <source>
        <dbReference type="ARBA" id="ARBA00022598"/>
    </source>
</evidence>
<dbReference type="Gene3D" id="3.30.1360.70">
    <property type="entry name" value="Arginyl tRNA synthetase N-terminal domain"/>
    <property type="match status" value="1"/>
</dbReference>
<dbReference type="EMBL" id="WCUG01000009">
    <property type="protein sequence ID" value="KAB4169254.1"/>
    <property type="molecule type" value="Genomic_DNA"/>
</dbReference>
<dbReference type="HAMAP" id="MF_00123">
    <property type="entry name" value="Arg_tRNA_synth"/>
    <property type="match status" value="1"/>
</dbReference>
<dbReference type="InterPro" id="IPR005148">
    <property type="entry name" value="Arg-tRNA-synth_N"/>
</dbReference>
<reference evidence="13 14" key="1">
    <citation type="journal article" date="2019" name="Nat. Med.">
        <title>A library of human gut bacterial isolates paired with longitudinal multiomics data enables mechanistic microbiome research.</title>
        <authorList>
            <person name="Poyet M."/>
            <person name="Groussin M."/>
            <person name="Gibbons S.M."/>
            <person name="Avila-Pacheco J."/>
            <person name="Jiang X."/>
            <person name="Kearney S.M."/>
            <person name="Perrotta A.R."/>
            <person name="Berdy B."/>
            <person name="Zhao S."/>
            <person name="Lieberman T.D."/>
            <person name="Swanson P.K."/>
            <person name="Smith M."/>
            <person name="Roesemann S."/>
            <person name="Alexander J.E."/>
            <person name="Rich S.A."/>
            <person name="Livny J."/>
            <person name="Vlamakis H."/>
            <person name="Clish C."/>
            <person name="Bullock K."/>
            <person name="Deik A."/>
            <person name="Scott J."/>
            <person name="Pierce K.A."/>
            <person name="Xavier R.J."/>
            <person name="Alm E.J."/>
        </authorList>
    </citation>
    <scope>NUCLEOTIDE SEQUENCE [LARGE SCALE GENOMIC DNA]</scope>
    <source>
        <strain evidence="13 14">BIOML-A27</strain>
    </source>
</reference>
<dbReference type="GO" id="GO:0005524">
    <property type="term" value="F:ATP binding"/>
    <property type="evidence" value="ECO:0007669"/>
    <property type="project" value="UniProtKB-UniRule"/>
</dbReference>
<evidence type="ECO:0000256" key="5">
    <source>
        <dbReference type="ARBA" id="ARBA00022840"/>
    </source>
</evidence>
<dbReference type="SMART" id="SM01016">
    <property type="entry name" value="Arg_tRNA_synt_N"/>
    <property type="match status" value="1"/>
</dbReference>
<dbReference type="EC" id="6.1.1.19" evidence="9"/>
<sequence>MNIEQKLVSSVIGGLKALYGQDVPAAQVQLQKTKKEFEGHLTLVVFPFLRMSKKGPEQTAQEIGEYLQANEPSVAAFNVIKGFLNLTIASSAWIELLNGIHADKQYGIVAATDNSPLVMIEYSSPNTNKPLHLGHVRNNLLGNALANIVAANGNKVVKTNIVNDRGIHICKSMLAWQKYGNGETPESSGKKGDHLIGDYYVSFDKHYKAEVKELMAKFQSEGMNEEEAKAKAETESPLMKEAREMLVKWEANDPEVRALWKKMNDWVYAGFDETYRMMGVTFDKIYYESNTYLEGKEKVMEGLEKGFFYRKEDGSVWADLTGEGLDHKLLLRADGTSVYMTQDIGTAKLRFADYPIDKMIYVVGNEQNYHFQVLSILLDKLGFEWGKGLVHFSYGMVELPEGKMKSREGTVVDADDLMAEMIDTAKETSNELGKLDGLTKEEADNIARIVGLGALKYFILKVDARKNMTFNPKESIDFNGNTGPFIQYTYARIQSVLRKAKEAGIEIPAQLPAGIELSEKEEGLIQMVADFAAIVKQAGEDYSPSIIANYTYDLVKEYNQFYHDFSILREENEAVKVFRLALSENVAKVVRLGMGLLGIEVPDRM</sequence>
<protein>
    <recommendedName>
        <fullName evidence="9">Arginine--tRNA ligase</fullName>
        <ecNumber evidence="9">6.1.1.19</ecNumber>
    </recommendedName>
    <alternativeName>
        <fullName evidence="9">Arginyl-tRNA synthetase</fullName>
        <shortName evidence="9">ArgRS</shortName>
    </alternativeName>
</protein>
<evidence type="ECO:0000256" key="7">
    <source>
        <dbReference type="ARBA" id="ARBA00023146"/>
    </source>
</evidence>
<dbReference type="RefSeq" id="WP_005830641.1">
    <property type="nucleotide sequence ID" value="NZ_CAXSKL010000011.1"/>
</dbReference>
<evidence type="ECO:0000256" key="1">
    <source>
        <dbReference type="ARBA" id="ARBA00005594"/>
    </source>
</evidence>
<name>A0A6A2GJ66_BACUN</name>
<comment type="subcellular location">
    <subcellularLocation>
        <location evidence="9">Cytoplasm</location>
    </subcellularLocation>
</comment>
<dbReference type="PANTHER" id="PTHR11956:SF5">
    <property type="entry name" value="ARGININE--TRNA LIGASE, CYTOPLASMIC"/>
    <property type="match status" value="1"/>
</dbReference>
<dbReference type="FunFam" id="1.10.730.10:FF:000039">
    <property type="entry name" value="Arginine--tRNA ligase"/>
    <property type="match status" value="1"/>
</dbReference>
<dbReference type="InterPro" id="IPR009080">
    <property type="entry name" value="tRNAsynth_Ia_anticodon-bd"/>
</dbReference>